<reference evidence="1 2" key="1">
    <citation type="submission" date="2024-02" db="EMBL/GenBank/DDBJ databases">
        <title>The whole genome sequence of five bacterial samples isolated from Abu Dhabi Sabkha-shore region.</title>
        <authorList>
            <person name="Sudalaimuthuasari N."/>
            <person name="Sarfraz B."/>
            <person name="Tuyisabe J.D."/>
            <person name="Mugisha Ntwali L.D.M."/>
            <person name="Ali A.I.A.A."/>
            <person name="Almansoori S.Z.A."/>
            <person name="Alajami H.S.A."/>
            <person name="Almeqbaali A.A.S."/>
            <person name="Kundu B."/>
            <person name="Saeed E.E."/>
            <person name="Sukumarinath V."/>
            <person name="Mishra A.K."/>
            <person name="Hazzouri K.M."/>
            <person name="Almaskari R."/>
            <person name="Sharma A.K."/>
            <person name="Amiri K.M.A."/>
        </authorList>
    </citation>
    <scope>NUCLEOTIDE SEQUENCE [LARGE SCALE GENOMIC DNA]</scope>
    <source>
        <strain evidence="2">kcgeb_sd</strain>
    </source>
</reference>
<keyword evidence="1" id="KW-0282">Flagellum</keyword>
<keyword evidence="2" id="KW-1185">Reference proteome</keyword>
<proteinExistence type="predicted"/>
<dbReference type="SUPFAM" id="SSF101116">
    <property type="entry name" value="Flagellar export chaperone FliS"/>
    <property type="match status" value="1"/>
</dbReference>
<dbReference type="InterPro" id="IPR036584">
    <property type="entry name" value="FliS_sf"/>
</dbReference>
<evidence type="ECO:0000313" key="1">
    <source>
        <dbReference type="EMBL" id="WWA48493.1"/>
    </source>
</evidence>
<dbReference type="RefSeq" id="WP_338447376.1">
    <property type="nucleotide sequence ID" value="NZ_CP144918.1"/>
</dbReference>
<evidence type="ECO:0000313" key="2">
    <source>
        <dbReference type="Proteomes" id="UP001335183"/>
    </source>
</evidence>
<keyword evidence="1" id="KW-0969">Cilium</keyword>
<dbReference type="Pfam" id="PF02561">
    <property type="entry name" value="FliS"/>
    <property type="match status" value="1"/>
</dbReference>
<dbReference type="Proteomes" id="UP001335183">
    <property type="component" value="Chromosome"/>
</dbReference>
<protein>
    <submittedName>
        <fullName evidence="1">Flagellar protein FliS</fullName>
    </submittedName>
</protein>
<keyword evidence="1" id="KW-0966">Cell projection</keyword>
<name>A0ABZ2D605_9SPHN</name>
<organism evidence="1 2">
    <name type="scientific">Pelagerythrobacter marensis</name>
    <dbReference type="NCBI Taxonomy" id="543877"/>
    <lineage>
        <taxon>Bacteria</taxon>
        <taxon>Pseudomonadati</taxon>
        <taxon>Pseudomonadota</taxon>
        <taxon>Alphaproteobacteria</taxon>
        <taxon>Sphingomonadales</taxon>
        <taxon>Erythrobacteraceae</taxon>
        <taxon>Pelagerythrobacter</taxon>
    </lineage>
</organism>
<gene>
    <name evidence="1" type="ORF">V5F89_06230</name>
</gene>
<dbReference type="Gene3D" id="1.20.120.340">
    <property type="entry name" value="Flagellar protein FliS"/>
    <property type="match status" value="1"/>
</dbReference>
<sequence>MLALTDPHEAYRRSAFDARIQGGDSAALVQLCLEQAIAGLGSALFAQERGDASLRSKALTRTLTAITALEMGVDRNAPLAQALLQVYGAARKAVLDSVTDFNPELLRSVRQDFLDIESALRGAD</sequence>
<accession>A0ABZ2D605</accession>
<dbReference type="InterPro" id="IPR003713">
    <property type="entry name" value="FliS"/>
</dbReference>
<dbReference type="EMBL" id="CP144918">
    <property type="protein sequence ID" value="WWA48493.1"/>
    <property type="molecule type" value="Genomic_DNA"/>
</dbReference>